<feature type="transmembrane region" description="Helical" evidence="1">
    <location>
        <begin position="49"/>
        <end position="72"/>
    </location>
</feature>
<keyword evidence="1" id="KW-0812">Transmembrane</keyword>
<reference evidence="2 3" key="1">
    <citation type="submission" date="2023-08" db="EMBL/GenBank/DDBJ databases">
        <title>Helicovermis profunda gen. nov., sp. nov., a novel mesophilic, fermentative bacterium within the Bacillota from a deep-sea hydrothermal vent chimney.</title>
        <authorList>
            <person name="Miyazaki U."/>
            <person name="Mizutani D."/>
            <person name="Hashimoto Y."/>
            <person name="Tame A."/>
            <person name="Sawayama S."/>
            <person name="Miyazaki J."/>
            <person name="Takai K."/>
            <person name="Nakagawa S."/>
        </authorList>
    </citation>
    <scope>NUCLEOTIDE SEQUENCE [LARGE SCALE GENOMIC DNA]</scope>
    <source>
        <strain evidence="2 3">S502</strain>
    </source>
</reference>
<feature type="transmembrane region" description="Helical" evidence="1">
    <location>
        <begin position="189"/>
        <end position="207"/>
    </location>
</feature>
<feature type="transmembrane region" description="Helical" evidence="1">
    <location>
        <begin position="20"/>
        <end position="43"/>
    </location>
</feature>
<keyword evidence="3" id="KW-1185">Reference proteome</keyword>
<evidence type="ECO:0000313" key="2">
    <source>
        <dbReference type="EMBL" id="BEP28695.1"/>
    </source>
</evidence>
<accession>A0AAU9E409</accession>
<feature type="transmembrane region" description="Helical" evidence="1">
    <location>
        <begin position="166"/>
        <end position="183"/>
    </location>
</feature>
<name>A0AAU9E409_9FIRM</name>
<evidence type="ECO:0000256" key="1">
    <source>
        <dbReference type="SAM" id="Phobius"/>
    </source>
</evidence>
<dbReference type="RefSeq" id="WP_338537002.1">
    <property type="nucleotide sequence ID" value="NZ_AP028654.1"/>
</dbReference>
<dbReference type="KEGG" id="hprf:HLPR_10260"/>
<sequence>METTYSISENFIKLKKRTMLTLTIMMPILIMLSAVIGFGNSTIIKSSKFILILSGISIFLVIELIVVSKIMLKKIKSNKIEFTDTAIKRYGGKYVEEFNFEDITKIKVIKLPSKKIEYIKIKYKKKSITLYGFENLEDIFKKIENKIPDTSIITDKFWKINWNNPFAMIVFMLLLLVVISSITRINHTLYEYFNNVFTIGVSLYFILGKPISKSGGKRFRILELILGCAILISSLIGISSLFFN</sequence>
<gene>
    <name evidence="2" type="ORF">HLPR_10260</name>
</gene>
<keyword evidence="1" id="KW-0472">Membrane</keyword>
<dbReference type="AlphaFoldDB" id="A0AAU9E409"/>
<organism evidence="2 3">
    <name type="scientific">Helicovermis profundi</name>
    <dbReference type="NCBI Taxonomy" id="3065157"/>
    <lineage>
        <taxon>Bacteria</taxon>
        <taxon>Bacillati</taxon>
        <taxon>Bacillota</taxon>
        <taxon>Clostridia</taxon>
        <taxon>Helicovermis</taxon>
    </lineage>
</organism>
<feature type="transmembrane region" description="Helical" evidence="1">
    <location>
        <begin position="219"/>
        <end position="243"/>
    </location>
</feature>
<proteinExistence type="predicted"/>
<dbReference type="EMBL" id="AP028654">
    <property type="protein sequence ID" value="BEP28695.1"/>
    <property type="molecule type" value="Genomic_DNA"/>
</dbReference>
<protein>
    <submittedName>
        <fullName evidence="2">Uncharacterized protein</fullName>
    </submittedName>
</protein>
<dbReference type="Proteomes" id="UP001321786">
    <property type="component" value="Chromosome"/>
</dbReference>
<evidence type="ECO:0000313" key="3">
    <source>
        <dbReference type="Proteomes" id="UP001321786"/>
    </source>
</evidence>
<keyword evidence="1" id="KW-1133">Transmembrane helix</keyword>